<dbReference type="AlphaFoldDB" id="A0AAD9WES2"/>
<evidence type="ECO:0000313" key="2">
    <source>
        <dbReference type="EMBL" id="KAK2627588.1"/>
    </source>
</evidence>
<protein>
    <recommendedName>
        <fullName evidence="1">2EXR domain-containing protein</fullName>
    </recommendedName>
</protein>
<evidence type="ECO:0000313" key="3">
    <source>
        <dbReference type="Proteomes" id="UP001285354"/>
    </source>
</evidence>
<evidence type="ECO:0000259" key="1">
    <source>
        <dbReference type="Pfam" id="PF20150"/>
    </source>
</evidence>
<dbReference type="PANTHER" id="PTHR35910:SF6">
    <property type="entry name" value="2EXR DOMAIN-CONTAINING PROTEIN"/>
    <property type="match status" value="1"/>
</dbReference>
<dbReference type="Proteomes" id="UP001285354">
    <property type="component" value="Unassembled WGS sequence"/>
</dbReference>
<name>A0AAD9WES2_9HELO</name>
<feature type="domain" description="2EXR" evidence="1">
    <location>
        <begin position="32"/>
        <end position="122"/>
    </location>
</feature>
<dbReference type="PANTHER" id="PTHR35910">
    <property type="entry name" value="2EXR DOMAIN-CONTAINING PROTEIN"/>
    <property type="match status" value="1"/>
</dbReference>
<feature type="domain" description="2EXR" evidence="1">
    <location>
        <begin position="234"/>
        <end position="319"/>
    </location>
</feature>
<comment type="caution">
    <text evidence="2">The sequence shown here is derived from an EMBL/GenBank/DDBJ whole genome shotgun (WGS) entry which is preliminary data.</text>
</comment>
<sequence>MSTPRPDSWTVEPLAGHKKKEKIYTIRTKRAFVLFPKLPFEIRELVFEFAKLGPQIVTIASVLFEADQASKRELIAQAFYNVPPLLHVNAQSRKQAKKDYELAFSRNLAGNPIYFNFKTDALLFDGEDALKGFLGIEKDASFQVRDISRRARGKLLVLALHEFDRDSESLDWLKSCGGPKHLVFVRRSGCINNTDSKNIIRVEKLCQAVKYANSTGSKRALVPVPIAEGLTYSVELRMMVLETAVSELAPRIVSVFDATPKKQAVTSNSPCKPVASYAIPALLHTYSESRAIVKKTYDAVFSENLRGSPVYFNFSQDILLFDDYKAMMWFFSFISHSGSTKRRILCGPVVEKKIPVVGILDVKWEHLQISGFLAKNLFAHSKEIILLRQDRVLNSIEITYRDWCVRSNLAILPVDPKPKSGLPIIGSSTVNQMRAKFVQNPRAKAKKYWAKARILVSDKKS</sequence>
<accession>A0AAD9WES2</accession>
<gene>
    <name evidence="2" type="ORF">QTJ16_003554</name>
</gene>
<dbReference type="InterPro" id="IPR045518">
    <property type="entry name" value="2EXR"/>
</dbReference>
<reference evidence="2" key="1">
    <citation type="submission" date="2023-06" db="EMBL/GenBank/DDBJ databases">
        <title>Draft genome of Marssonina rosae.</title>
        <authorList>
            <person name="Cheng Q."/>
        </authorList>
    </citation>
    <scope>NUCLEOTIDE SEQUENCE</scope>
    <source>
        <strain evidence="2">R4</strain>
    </source>
</reference>
<dbReference type="Pfam" id="PF20150">
    <property type="entry name" value="2EXR"/>
    <property type="match status" value="2"/>
</dbReference>
<proteinExistence type="predicted"/>
<dbReference type="EMBL" id="JAUBYV010000004">
    <property type="protein sequence ID" value="KAK2627588.1"/>
    <property type="molecule type" value="Genomic_DNA"/>
</dbReference>
<keyword evidence="3" id="KW-1185">Reference proteome</keyword>
<organism evidence="2 3">
    <name type="scientific">Diplocarpon rosae</name>
    <dbReference type="NCBI Taxonomy" id="946125"/>
    <lineage>
        <taxon>Eukaryota</taxon>
        <taxon>Fungi</taxon>
        <taxon>Dikarya</taxon>
        <taxon>Ascomycota</taxon>
        <taxon>Pezizomycotina</taxon>
        <taxon>Leotiomycetes</taxon>
        <taxon>Helotiales</taxon>
        <taxon>Drepanopezizaceae</taxon>
        <taxon>Diplocarpon</taxon>
    </lineage>
</organism>